<dbReference type="EMBL" id="CP018622">
    <property type="protein sequence ID" value="AUJ26580.1"/>
    <property type="molecule type" value="Genomic_DNA"/>
</dbReference>
<sequence length="78" mass="9118">MHCPFCKRAPRDIPEYVEQANVNEMSPNDYVRMDEGTYHAETDLFCCTDCYIKIGSPLNSDLAKVFQNYRKQVIPLKR</sequence>
<organism evidence="1 2">
    <name type="scientific">Virgibacillus dokdonensis</name>
    <dbReference type="NCBI Taxonomy" id="302167"/>
    <lineage>
        <taxon>Bacteria</taxon>
        <taxon>Bacillati</taxon>
        <taxon>Bacillota</taxon>
        <taxon>Bacilli</taxon>
        <taxon>Bacillales</taxon>
        <taxon>Bacillaceae</taxon>
        <taxon>Virgibacillus</taxon>
    </lineage>
</organism>
<dbReference type="AlphaFoldDB" id="A0A2K9J979"/>
<dbReference type="Proteomes" id="UP000234237">
    <property type="component" value="Chromosome"/>
</dbReference>
<proteinExistence type="predicted"/>
<gene>
    <name evidence="1" type="ORF">A21D_03546</name>
</gene>
<name>A0A2K9J979_9BACI</name>
<protein>
    <submittedName>
        <fullName evidence="1">Uncharacterized protein</fullName>
    </submittedName>
</protein>
<dbReference type="KEGG" id="vpn:A21D_03546"/>
<reference evidence="2" key="1">
    <citation type="submission" date="2016-11" db="EMBL/GenBank/DDBJ databases">
        <title>Complete genome sequence of Virgibacillus pantothenticus 21D, a halophilic bacterium isolated from the deep hypersaline anoxic basin Discovery in the Mediterranean Sea.</title>
        <authorList>
            <person name="Zeaiter Z."/>
            <person name="Booth J.M."/>
            <person name="Prosdocimi E.M."/>
            <person name="Mapelli F."/>
            <person name="Fusi M."/>
            <person name="Daffonchio D."/>
            <person name="Borin S."/>
            <person name="Crotti E."/>
        </authorList>
    </citation>
    <scope>NUCLEOTIDE SEQUENCE [LARGE SCALE GENOMIC DNA]</scope>
    <source>
        <strain evidence="2">21D</strain>
    </source>
</reference>
<evidence type="ECO:0000313" key="2">
    <source>
        <dbReference type="Proteomes" id="UP000234237"/>
    </source>
</evidence>
<evidence type="ECO:0000313" key="1">
    <source>
        <dbReference type="EMBL" id="AUJ26580.1"/>
    </source>
</evidence>
<accession>A0A2K9J979</accession>